<dbReference type="SUPFAM" id="SSF54060">
    <property type="entry name" value="His-Me finger endonucleases"/>
    <property type="match status" value="1"/>
</dbReference>
<accession>A0ABM8PZD2</accession>
<keyword evidence="3" id="KW-1185">Reference proteome</keyword>
<protein>
    <submittedName>
        <fullName evidence="2">HNH endonuclease</fullName>
    </submittedName>
</protein>
<gene>
    <name evidence="2" type="ORF">RHAB21_00881</name>
</gene>
<dbReference type="Proteomes" id="UP000601041">
    <property type="component" value="Unassembled WGS sequence"/>
</dbReference>
<dbReference type="GO" id="GO:0004519">
    <property type="term" value="F:endonuclease activity"/>
    <property type="evidence" value="ECO:0007669"/>
    <property type="project" value="UniProtKB-KW"/>
</dbReference>
<keyword evidence="2" id="KW-0255">Endonuclease</keyword>
<evidence type="ECO:0000313" key="3">
    <source>
        <dbReference type="Proteomes" id="UP000601041"/>
    </source>
</evidence>
<dbReference type="EMBL" id="CABFWE030000016">
    <property type="protein sequence ID" value="CAD7056168.1"/>
    <property type="molecule type" value="Genomic_DNA"/>
</dbReference>
<evidence type="ECO:0000313" key="2">
    <source>
        <dbReference type="EMBL" id="CAD7056168.1"/>
    </source>
</evidence>
<dbReference type="Gene3D" id="3.90.75.20">
    <property type="match status" value="1"/>
</dbReference>
<evidence type="ECO:0000259" key="1">
    <source>
        <dbReference type="Pfam" id="PF13392"/>
    </source>
</evidence>
<dbReference type="InterPro" id="IPR003615">
    <property type="entry name" value="HNH_nuc"/>
</dbReference>
<reference evidence="2 3" key="1">
    <citation type="submission" date="2020-11" db="EMBL/GenBank/DDBJ databases">
        <authorList>
            <person name="Lassalle F."/>
        </authorList>
    </citation>
    <scope>NUCLEOTIDE SEQUENCE [LARGE SCALE GENOMIC DNA]</scope>
    <source>
        <strain evidence="2 3">AB21</strain>
    </source>
</reference>
<comment type="caution">
    <text evidence="2">The sequence shown here is derived from an EMBL/GenBank/DDBJ whole genome shotgun (WGS) entry which is preliminary data.</text>
</comment>
<name>A0ABM8PZD2_9HYPH</name>
<proteinExistence type="predicted"/>
<keyword evidence="2" id="KW-0378">Hydrolase</keyword>
<dbReference type="InterPro" id="IPR044925">
    <property type="entry name" value="His-Me_finger_sf"/>
</dbReference>
<organism evidence="2 3">
    <name type="scientific">Pseudorhizobium halotolerans</name>
    <dbReference type="NCBI Taxonomy" id="1233081"/>
    <lineage>
        <taxon>Bacteria</taxon>
        <taxon>Pseudomonadati</taxon>
        <taxon>Pseudomonadota</taxon>
        <taxon>Alphaproteobacteria</taxon>
        <taxon>Hyphomicrobiales</taxon>
        <taxon>Rhizobiaceae</taxon>
        <taxon>Rhizobium/Agrobacterium group</taxon>
        <taxon>Pseudorhizobium</taxon>
    </lineage>
</organism>
<sequence length="245" mass="27115">MSISGHKVHRIAATAFLGEQPSSGHVVDHIDTNRCNNRPANLRWVTRLENILLNPITAKRVEALYGSIEEFLADPRNPKNGTLSREFEWMRTVSQAEAAYSLERMLAWAKSDRPSQGGSLGTWIFGRSMPPVGAPPPELVLSKTIGAVQRNWKIPAEFPQCPSIAGEAQLTRYYERLTPGTVVAVPPYTTTLVDKAAISEDGAKLYILGSHGDDEIKPWSLASVTFEDGKFVHESLGTFFSYERC</sequence>
<dbReference type="Pfam" id="PF13392">
    <property type="entry name" value="HNH_3"/>
    <property type="match status" value="1"/>
</dbReference>
<feature type="domain" description="HNH nuclease" evidence="1">
    <location>
        <begin position="7"/>
        <end position="50"/>
    </location>
</feature>
<keyword evidence="2" id="KW-0540">Nuclease</keyword>